<organism evidence="10 11">
    <name type="scientific">Rhizoclosmatium globosum</name>
    <dbReference type="NCBI Taxonomy" id="329046"/>
    <lineage>
        <taxon>Eukaryota</taxon>
        <taxon>Fungi</taxon>
        <taxon>Fungi incertae sedis</taxon>
        <taxon>Chytridiomycota</taxon>
        <taxon>Chytridiomycota incertae sedis</taxon>
        <taxon>Chytridiomycetes</taxon>
        <taxon>Chytridiales</taxon>
        <taxon>Chytriomycetaceae</taxon>
        <taxon>Rhizoclosmatium</taxon>
    </lineage>
</organism>
<dbReference type="SUPFAM" id="SSF52733">
    <property type="entry name" value="Nicotinate mononucleotide:5,6-dimethylbenzimidazole phosphoribosyltransferase (CobT)"/>
    <property type="match status" value="1"/>
</dbReference>
<dbReference type="GO" id="GO:0008939">
    <property type="term" value="F:nicotinate-nucleotide-dimethylbenzimidazole phosphoribosyltransferase activity"/>
    <property type="evidence" value="ECO:0007669"/>
    <property type="project" value="UniProtKB-EC"/>
</dbReference>
<comment type="similarity">
    <text evidence="2">Belongs to the CobT family.</text>
</comment>
<reference evidence="10 11" key="1">
    <citation type="submission" date="2016-07" db="EMBL/GenBank/DDBJ databases">
        <title>Pervasive Adenine N6-methylation of Active Genes in Fungi.</title>
        <authorList>
            <consortium name="DOE Joint Genome Institute"/>
            <person name="Mondo S.J."/>
            <person name="Dannebaum R.O."/>
            <person name="Kuo R.C."/>
            <person name="Labutti K."/>
            <person name="Haridas S."/>
            <person name="Kuo A."/>
            <person name="Salamov A."/>
            <person name="Ahrendt S.R."/>
            <person name="Lipzen A."/>
            <person name="Sullivan W."/>
            <person name="Andreopoulos W.B."/>
            <person name="Clum A."/>
            <person name="Lindquist E."/>
            <person name="Daum C."/>
            <person name="Ramamoorthy G.K."/>
            <person name="Gryganskyi A."/>
            <person name="Culley D."/>
            <person name="Magnuson J.K."/>
            <person name="James T.Y."/>
            <person name="O'Malley M.A."/>
            <person name="Stajich J.E."/>
            <person name="Spatafora J.W."/>
            <person name="Visel A."/>
            <person name="Grigoriev I.V."/>
        </authorList>
    </citation>
    <scope>NUCLEOTIDE SEQUENCE [LARGE SCALE GENOMIC DNA]</scope>
    <source>
        <strain evidence="10 11">JEL800</strain>
    </source>
</reference>
<evidence type="ECO:0000256" key="5">
    <source>
        <dbReference type="ARBA" id="ARBA00022573"/>
    </source>
</evidence>
<evidence type="ECO:0000256" key="4">
    <source>
        <dbReference type="ARBA" id="ARBA00015486"/>
    </source>
</evidence>
<dbReference type="Gene3D" id="3.40.50.10210">
    <property type="match status" value="1"/>
</dbReference>
<dbReference type="STRING" id="329046.A0A1Y1ZZD6"/>
<protein>
    <recommendedName>
        <fullName evidence="4">Nicotinate-nucleotide--dimethylbenzimidazole phosphoribosyltransferase</fullName>
        <ecNumber evidence="3">2.4.2.21</ecNumber>
    </recommendedName>
    <alternativeName>
        <fullName evidence="8">N(1)-alpha-phosphoribosyltransferase</fullName>
    </alternativeName>
</protein>
<evidence type="ECO:0000256" key="3">
    <source>
        <dbReference type="ARBA" id="ARBA00011991"/>
    </source>
</evidence>
<dbReference type="OrthoDB" id="2157177at2759"/>
<dbReference type="CDD" id="cd02439">
    <property type="entry name" value="DMB-PRT_CobT"/>
    <property type="match status" value="1"/>
</dbReference>
<accession>A0A1Y1ZZD6</accession>
<dbReference type="PANTHER" id="PTHR43463:SF1">
    <property type="entry name" value="NICOTINATE-NUCLEOTIDE--DIMETHYLBENZIMIDAZOLE PHOSPHORIBOSYLTRANSFERASE"/>
    <property type="match status" value="1"/>
</dbReference>
<dbReference type="Proteomes" id="UP000193642">
    <property type="component" value="Unassembled WGS sequence"/>
</dbReference>
<dbReference type="EMBL" id="MCGO01000310">
    <property type="protein sequence ID" value="ORY15643.1"/>
    <property type="molecule type" value="Genomic_DNA"/>
</dbReference>
<evidence type="ECO:0000256" key="1">
    <source>
        <dbReference type="ARBA" id="ARBA00005049"/>
    </source>
</evidence>
<dbReference type="Pfam" id="PF02277">
    <property type="entry name" value="DBI_PRT"/>
    <property type="match status" value="1"/>
</dbReference>
<name>A0A1Y1ZZD6_9FUNG</name>
<dbReference type="EC" id="2.4.2.21" evidence="3"/>
<evidence type="ECO:0000256" key="6">
    <source>
        <dbReference type="ARBA" id="ARBA00022676"/>
    </source>
</evidence>
<keyword evidence="7 10" id="KW-0808">Transferase</keyword>
<evidence type="ECO:0000256" key="2">
    <source>
        <dbReference type="ARBA" id="ARBA00007110"/>
    </source>
</evidence>
<dbReference type="InterPro" id="IPR023195">
    <property type="entry name" value="Nict_dMeBzImd_PRibTrfase_N"/>
</dbReference>
<dbReference type="Gene3D" id="1.10.1610.10">
    <property type="match status" value="1"/>
</dbReference>
<dbReference type="NCBIfam" id="TIGR03160">
    <property type="entry name" value="cobT_DBIPRT"/>
    <property type="match status" value="1"/>
</dbReference>
<dbReference type="UniPathway" id="UPA00061">
    <property type="reaction ID" value="UER00516"/>
</dbReference>
<dbReference type="PANTHER" id="PTHR43463">
    <property type="entry name" value="NICOTINATE-NUCLEOTIDE--DIMETHYLBENZIMIDAZOLE PHOSPHORIBOSYLTRANSFERASE"/>
    <property type="match status" value="1"/>
</dbReference>
<dbReference type="InterPro" id="IPR003200">
    <property type="entry name" value="Nict_dMeBzImd_PRibTrfase"/>
</dbReference>
<comment type="catalytic activity">
    <reaction evidence="9">
        <text>5,6-dimethylbenzimidazole + nicotinate beta-D-ribonucleotide = alpha-ribazole 5'-phosphate + nicotinate + H(+)</text>
        <dbReference type="Rhea" id="RHEA:11196"/>
        <dbReference type="ChEBI" id="CHEBI:15378"/>
        <dbReference type="ChEBI" id="CHEBI:15890"/>
        <dbReference type="ChEBI" id="CHEBI:32544"/>
        <dbReference type="ChEBI" id="CHEBI:57502"/>
        <dbReference type="ChEBI" id="CHEBI:57918"/>
        <dbReference type="EC" id="2.4.2.21"/>
    </reaction>
</comment>
<evidence type="ECO:0000256" key="9">
    <source>
        <dbReference type="ARBA" id="ARBA00047340"/>
    </source>
</evidence>
<dbReference type="NCBIfam" id="NF000996">
    <property type="entry name" value="PRK00105.1"/>
    <property type="match status" value="1"/>
</dbReference>
<dbReference type="InterPro" id="IPR036087">
    <property type="entry name" value="Nict_dMeBzImd_PRibTrfase_sf"/>
</dbReference>
<evidence type="ECO:0000313" key="10">
    <source>
        <dbReference type="EMBL" id="ORY15643.1"/>
    </source>
</evidence>
<evidence type="ECO:0000256" key="8">
    <source>
        <dbReference type="ARBA" id="ARBA00030686"/>
    </source>
</evidence>
<evidence type="ECO:0000313" key="11">
    <source>
        <dbReference type="Proteomes" id="UP000193642"/>
    </source>
</evidence>
<keyword evidence="6 10" id="KW-0328">Glycosyltransferase</keyword>
<comment type="pathway">
    <text evidence="1">Nucleoside biosynthesis; alpha-ribazole biosynthesis; alpha-ribazole from 5,6-dimethylbenzimidazole: step 1/2.</text>
</comment>
<evidence type="ECO:0000256" key="7">
    <source>
        <dbReference type="ARBA" id="ARBA00022679"/>
    </source>
</evidence>
<dbReference type="AlphaFoldDB" id="A0A1Y1ZZD6"/>
<gene>
    <name evidence="10" type="ORF">BCR33DRAFT_731388</name>
</gene>
<keyword evidence="5" id="KW-0169">Cobalamin biosynthesis</keyword>
<keyword evidence="11" id="KW-1185">Reference proteome</keyword>
<comment type="caution">
    <text evidence="10">The sequence shown here is derived from an EMBL/GenBank/DDBJ whole genome shotgun (WGS) entry which is preliminary data.</text>
</comment>
<proteinExistence type="inferred from homology"/>
<sequence>MTSHAEWTAKAQAEIDNKTKPVGSLGRLEQWSVRLMALQQTVKPIINNGHVLLFAADHGIADDGVSQFPKVVTREMLRNLSSGGAAINAICNANALKLSVIDVGVDTDETFTGIHAAKDIAPHGTNSSLRGPAMTDAQLDTALSAGIEYANIAIDSGAQAIAIGELGIGNTAVAAILLAAVSGKSAAQVTGKGTGVEGERYDHKVEVVEQVLGKHKDVIKSREWREMFKCLGGLEIAAMAGAAVAVARSPKKPALLVDGFISMAAFLFAIHLFPAEKELLGHCAFLSHASAESGTRIAITEIEKALGVSEGGMTPMLDIGFRLGEGTGAALVFPILKAAAHIASDMNTFAGAGVSGSN</sequence>
<dbReference type="InterPro" id="IPR017846">
    <property type="entry name" value="Nict_dMeBzImd_PRibTrfase_bact"/>
</dbReference>